<keyword evidence="3 8" id="KW-0808">Transferase</keyword>
<dbReference type="Pfam" id="PF00108">
    <property type="entry name" value="Thiolase_N"/>
    <property type="match status" value="1"/>
</dbReference>
<evidence type="ECO:0000259" key="10">
    <source>
        <dbReference type="Pfam" id="PF02803"/>
    </source>
</evidence>
<dbReference type="InterPro" id="IPR016039">
    <property type="entry name" value="Thiolase-like"/>
</dbReference>
<dbReference type="PIRSF" id="PIRSF000429">
    <property type="entry name" value="Ac-CoA_Ac_transf"/>
    <property type="match status" value="1"/>
</dbReference>
<dbReference type="PANTHER" id="PTHR43853:SF10">
    <property type="entry name" value="ACETYL-COA C-ACETYLTRANSFERASE"/>
    <property type="match status" value="1"/>
</dbReference>
<gene>
    <name evidence="11" type="ORF">FA10DRAFT_264646</name>
</gene>
<keyword evidence="4 8" id="KW-0012">Acyltransferase</keyword>
<protein>
    <recommendedName>
        <fullName evidence="5">acetyl-CoA C-acyltransferase</fullName>
        <ecNumber evidence="5">2.3.1.16</ecNumber>
    </recommendedName>
</protein>
<dbReference type="Proteomes" id="UP000245768">
    <property type="component" value="Unassembled WGS sequence"/>
</dbReference>
<dbReference type="Pfam" id="PF02803">
    <property type="entry name" value="Thiolase_C"/>
    <property type="match status" value="1"/>
</dbReference>
<name>A0A316Z1J3_9BASI</name>
<evidence type="ECO:0000259" key="9">
    <source>
        <dbReference type="Pfam" id="PF00108"/>
    </source>
</evidence>
<evidence type="ECO:0000256" key="2">
    <source>
        <dbReference type="ARBA" id="ARBA00010982"/>
    </source>
</evidence>
<dbReference type="InterPro" id="IPR020615">
    <property type="entry name" value="Thiolase_acyl_enz_int_AS"/>
</dbReference>
<organism evidence="11 12">
    <name type="scientific">Acaromyces ingoldii</name>
    <dbReference type="NCBI Taxonomy" id="215250"/>
    <lineage>
        <taxon>Eukaryota</taxon>
        <taxon>Fungi</taxon>
        <taxon>Dikarya</taxon>
        <taxon>Basidiomycota</taxon>
        <taxon>Ustilaginomycotina</taxon>
        <taxon>Exobasidiomycetes</taxon>
        <taxon>Exobasidiales</taxon>
        <taxon>Cryptobasidiaceae</taxon>
        <taxon>Acaromyces</taxon>
    </lineage>
</organism>
<comment type="similarity">
    <text evidence="2 8">Belongs to the thiolase-like superfamily. Thiolase family.</text>
</comment>
<dbReference type="InterPro" id="IPR020610">
    <property type="entry name" value="Thiolase_AS"/>
</dbReference>
<dbReference type="InterPro" id="IPR020617">
    <property type="entry name" value="Thiolase_C"/>
</dbReference>
<feature type="active site" description="Acyl-thioester intermediate" evidence="7">
    <location>
        <position position="117"/>
    </location>
</feature>
<dbReference type="GO" id="GO:0006635">
    <property type="term" value="P:fatty acid beta-oxidation"/>
    <property type="evidence" value="ECO:0007669"/>
    <property type="project" value="TreeGrafter"/>
</dbReference>
<evidence type="ECO:0000256" key="3">
    <source>
        <dbReference type="ARBA" id="ARBA00022679"/>
    </source>
</evidence>
<feature type="active site" description="Proton acceptor" evidence="7">
    <location>
        <position position="376"/>
    </location>
</feature>
<feature type="domain" description="Thiolase N-terminal" evidence="9">
    <location>
        <begin position="33"/>
        <end position="290"/>
    </location>
</feature>
<dbReference type="PANTHER" id="PTHR43853">
    <property type="entry name" value="3-KETOACYL-COA THIOLASE, PEROXISOMAL"/>
    <property type="match status" value="1"/>
</dbReference>
<evidence type="ECO:0000256" key="1">
    <source>
        <dbReference type="ARBA" id="ARBA00004872"/>
    </source>
</evidence>
<dbReference type="NCBIfam" id="TIGR01930">
    <property type="entry name" value="AcCoA-C-Actrans"/>
    <property type="match status" value="1"/>
</dbReference>
<dbReference type="PROSITE" id="PS00098">
    <property type="entry name" value="THIOLASE_1"/>
    <property type="match status" value="1"/>
</dbReference>
<evidence type="ECO:0000313" key="12">
    <source>
        <dbReference type="Proteomes" id="UP000245768"/>
    </source>
</evidence>
<dbReference type="CDD" id="cd00751">
    <property type="entry name" value="thiolase"/>
    <property type="match status" value="1"/>
</dbReference>
<dbReference type="GO" id="GO:0003988">
    <property type="term" value="F:acetyl-CoA C-acyltransferase activity"/>
    <property type="evidence" value="ECO:0007669"/>
    <property type="project" value="UniProtKB-EC"/>
</dbReference>
<evidence type="ECO:0000313" key="11">
    <source>
        <dbReference type="EMBL" id="PWN94053.1"/>
    </source>
</evidence>
<dbReference type="EMBL" id="KZ819634">
    <property type="protein sequence ID" value="PWN94053.1"/>
    <property type="molecule type" value="Genomic_DNA"/>
</dbReference>
<feature type="active site" description="Proton acceptor" evidence="7">
    <location>
        <position position="406"/>
    </location>
</feature>
<comment type="catalytic activity">
    <reaction evidence="6">
        <text>an acyl-CoA + acetyl-CoA = a 3-oxoacyl-CoA + CoA</text>
        <dbReference type="Rhea" id="RHEA:21564"/>
        <dbReference type="ChEBI" id="CHEBI:57287"/>
        <dbReference type="ChEBI" id="CHEBI:57288"/>
        <dbReference type="ChEBI" id="CHEBI:58342"/>
        <dbReference type="ChEBI" id="CHEBI:90726"/>
        <dbReference type="EC" id="2.3.1.16"/>
    </reaction>
</comment>
<dbReference type="SUPFAM" id="SSF53901">
    <property type="entry name" value="Thiolase-like"/>
    <property type="match status" value="2"/>
</dbReference>
<evidence type="ECO:0000256" key="8">
    <source>
        <dbReference type="RuleBase" id="RU003557"/>
    </source>
</evidence>
<dbReference type="InterPro" id="IPR050215">
    <property type="entry name" value="Thiolase-like_sf_Thiolase"/>
</dbReference>
<evidence type="ECO:0000256" key="7">
    <source>
        <dbReference type="PIRSR" id="PIRSR000429-1"/>
    </source>
</evidence>
<dbReference type="InterPro" id="IPR002155">
    <property type="entry name" value="Thiolase"/>
</dbReference>
<dbReference type="RefSeq" id="XP_025381251.1">
    <property type="nucleotide sequence ID" value="XM_025520732.1"/>
</dbReference>
<dbReference type="GeneID" id="37042648"/>
<feature type="domain" description="Thiolase C-terminal" evidence="10">
    <location>
        <begin position="299"/>
        <end position="417"/>
    </location>
</feature>
<evidence type="ECO:0000256" key="5">
    <source>
        <dbReference type="ARBA" id="ARBA00024073"/>
    </source>
</evidence>
<dbReference type="STRING" id="215250.A0A316Z1J3"/>
<evidence type="ECO:0000256" key="4">
    <source>
        <dbReference type="ARBA" id="ARBA00023315"/>
    </source>
</evidence>
<dbReference type="GO" id="GO:0005777">
    <property type="term" value="C:peroxisome"/>
    <property type="evidence" value="ECO:0007669"/>
    <property type="project" value="TreeGrafter"/>
</dbReference>
<sequence length="421" mass="44437">MTTRIGQLAQHLDPRTWSGKGLAAHSVKNENDVVIVAIGRTPFCKARKGSLKDTPFDVLLLETFKGMLSTSQIDPKLIEEVAVGNVRNENGAYCVRAAALAAGIPNTAPTLVVNRFCSSGLMAVRSVANQIQAGEIDCGLAVGCESMSNHAKEEWGYSPEVSGANQEAADCKMPMGWTSENVAGDFNISREKMDAFAARSHQRAAAAQASGRFDAEIFPITVPVSLDGGKGVEKTYATVSKDDGIRANSTPEGLAKIKPAFPQWAPAQTTGGNASQLTDGAAGILLMRRSMAQKLGKPILAKYVATAVSGLPPRIMGIGPSLAIPRVLELTGITKEQVDIFEINEAFASMAVYCEEKLEIDPEKLNVNGGACALGHPLGATGARLVVTALKELERRQGRVAVVSMCIGLGMGAAGLFIRED</sequence>
<proteinExistence type="inferred from homology"/>
<reference evidence="11 12" key="1">
    <citation type="journal article" date="2018" name="Mol. Biol. Evol.">
        <title>Broad Genomic Sampling Reveals a Smut Pathogenic Ancestry of the Fungal Clade Ustilaginomycotina.</title>
        <authorList>
            <person name="Kijpornyongpan T."/>
            <person name="Mondo S.J."/>
            <person name="Barry K."/>
            <person name="Sandor L."/>
            <person name="Lee J."/>
            <person name="Lipzen A."/>
            <person name="Pangilinan J."/>
            <person name="LaButti K."/>
            <person name="Hainaut M."/>
            <person name="Henrissat B."/>
            <person name="Grigoriev I.V."/>
            <person name="Spatafora J.W."/>
            <person name="Aime M.C."/>
        </authorList>
    </citation>
    <scope>NUCLEOTIDE SEQUENCE [LARGE SCALE GENOMIC DNA]</scope>
    <source>
        <strain evidence="11 12">MCA 4198</strain>
    </source>
</reference>
<dbReference type="InParanoid" id="A0A316Z1J3"/>
<dbReference type="Gene3D" id="3.40.47.10">
    <property type="match status" value="2"/>
</dbReference>
<dbReference type="PROSITE" id="PS00099">
    <property type="entry name" value="THIOLASE_3"/>
    <property type="match status" value="1"/>
</dbReference>
<dbReference type="AlphaFoldDB" id="A0A316Z1J3"/>
<dbReference type="InterPro" id="IPR020616">
    <property type="entry name" value="Thiolase_N"/>
</dbReference>
<evidence type="ECO:0000256" key="6">
    <source>
        <dbReference type="ARBA" id="ARBA00047605"/>
    </source>
</evidence>
<accession>A0A316Z1J3</accession>
<dbReference type="OrthoDB" id="5404651at2759"/>
<dbReference type="GO" id="GO:0010124">
    <property type="term" value="P:phenylacetate catabolic process"/>
    <property type="evidence" value="ECO:0007669"/>
    <property type="project" value="TreeGrafter"/>
</dbReference>
<comment type="pathway">
    <text evidence="1">Lipid metabolism; fatty acid metabolism.</text>
</comment>
<keyword evidence="12" id="KW-1185">Reference proteome</keyword>
<dbReference type="EC" id="2.3.1.16" evidence="5"/>